<gene>
    <name evidence="2" type="ORF">VitviT2T_006933</name>
</gene>
<evidence type="ECO:0000259" key="1">
    <source>
        <dbReference type="Pfam" id="PF03732"/>
    </source>
</evidence>
<protein>
    <recommendedName>
        <fullName evidence="1">Retrotransposon gag domain-containing protein</fullName>
    </recommendedName>
</protein>
<proteinExistence type="predicted"/>
<dbReference type="Pfam" id="PF03732">
    <property type="entry name" value="Retrotrans_gag"/>
    <property type="match status" value="1"/>
</dbReference>
<keyword evidence="3" id="KW-1185">Reference proteome</keyword>
<sequence>MAIQYGRSFRGRLMDSQRDEMLIWMMDQLDSLHIRLKYFDWYDMMDDRRVRFTKMKLVGLAKVWWTIVEGDIRRIGLPPINTWQKITTKLQEKYMPTNCYYNLCDQLINLRQNNMPIVEYMQKFDELKTRIQIVEDP</sequence>
<name>A0ABY9BYC8_VITVI</name>
<reference evidence="2 3" key="1">
    <citation type="journal article" date="2023" name="Hortic Res">
        <title>The complete reference genome for grapevine (Vitis vinifera L.) genetics and breeding.</title>
        <authorList>
            <person name="Shi X."/>
            <person name="Cao S."/>
            <person name="Wang X."/>
            <person name="Huang S."/>
            <person name="Wang Y."/>
            <person name="Liu Z."/>
            <person name="Liu W."/>
            <person name="Leng X."/>
            <person name="Peng Y."/>
            <person name="Wang N."/>
            <person name="Wang Y."/>
            <person name="Ma Z."/>
            <person name="Xu X."/>
            <person name="Zhang F."/>
            <person name="Xue H."/>
            <person name="Zhong H."/>
            <person name="Wang Y."/>
            <person name="Zhang K."/>
            <person name="Velt A."/>
            <person name="Avia K."/>
            <person name="Holtgrawe D."/>
            <person name="Grimplet J."/>
            <person name="Matus J.T."/>
            <person name="Ware D."/>
            <person name="Wu X."/>
            <person name="Wang H."/>
            <person name="Liu C."/>
            <person name="Fang Y."/>
            <person name="Rustenholz C."/>
            <person name="Cheng Z."/>
            <person name="Xiao H."/>
            <person name="Zhou Y."/>
        </authorList>
    </citation>
    <scope>NUCLEOTIDE SEQUENCE [LARGE SCALE GENOMIC DNA]</scope>
    <source>
        <strain evidence="3">cv. Pinot noir / PN40024</strain>
        <tissue evidence="2">Leaf</tissue>
    </source>
</reference>
<dbReference type="EMBL" id="CP126652">
    <property type="protein sequence ID" value="WJZ87563.1"/>
    <property type="molecule type" value="Genomic_DNA"/>
</dbReference>
<evidence type="ECO:0000313" key="2">
    <source>
        <dbReference type="EMBL" id="WJZ87563.1"/>
    </source>
</evidence>
<evidence type="ECO:0000313" key="3">
    <source>
        <dbReference type="Proteomes" id="UP001227230"/>
    </source>
</evidence>
<dbReference type="Proteomes" id="UP001227230">
    <property type="component" value="Chromosome 5"/>
</dbReference>
<organism evidence="2 3">
    <name type="scientific">Vitis vinifera</name>
    <name type="common">Grape</name>
    <dbReference type="NCBI Taxonomy" id="29760"/>
    <lineage>
        <taxon>Eukaryota</taxon>
        <taxon>Viridiplantae</taxon>
        <taxon>Streptophyta</taxon>
        <taxon>Embryophyta</taxon>
        <taxon>Tracheophyta</taxon>
        <taxon>Spermatophyta</taxon>
        <taxon>Magnoliopsida</taxon>
        <taxon>eudicotyledons</taxon>
        <taxon>Gunneridae</taxon>
        <taxon>Pentapetalae</taxon>
        <taxon>rosids</taxon>
        <taxon>Vitales</taxon>
        <taxon>Vitaceae</taxon>
        <taxon>Viteae</taxon>
        <taxon>Vitis</taxon>
    </lineage>
</organism>
<accession>A0ABY9BYC8</accession>
<dbReference type="InterPro" id="IPR005162">
    <property type="entry name" value="Retrotrans_gag_dom"/>
</dbReference>
<feature type="domain" description="Retrotransposon gag" evidence="1">
    <location>
        <begin position="53"/>
        <end position="132"/>
    </location>
</feature>